<reference evidence="1" key="4">
    <citation type="submission" date="2019-03" db="UniProtKB">
        <authorList>
            <consortium name="EnsemblPlants"/>
        </authorList>
    </citation>
    <scope>IDENTIFICATION</scope>
</reference>
<keyword evidence="2" id="KW-1185">Reference proteome</keyword>
<organism evidence="1 2">
    <name type="scientific">Aegilops tauschii subsp. strangulata</name>
    <name type="common">Goatgrass</name>
    <dbReference type="NCBI Taxonomy" id="200361"/>
    <lineage>
        <taxon>Eukaryota</taxon>
        <taxon>Viridiplantae</taxon>
        <taxon>Streptophyta</taxon>
        <taxon>Embryophyta</taxon>
        <taxon>Tracheophyta</taxon>
        <taxon>Spermatophyta</taxon>
        <taxon>Magnoliopsida</taxon>
        <taxon>Liliopsida</taxon>
        <taxon>Poales</taxon>
        <taxon>Poaceae</taxon>
        <taxon>BOP clade</taxon>
        <taxon>Pooideae</taxon>
        <taxon>Triticodae</taxon>
        <taxon>Triticeae</taxon>
        <taxon>Triticinae</taxon>
        <taxon>Aegilops</taxon>
    </lineage>
</organism>
<reference evidence="2" key="1">
    <citation type="journal article" date="2014" name="Science">
        <title>Ancient hybridizations among the ancestral genomes of bread wheat.</title>
        <authorList>
            <consortium name="International Wheat Genome Sequencing Consortium,"/>
            <person name="Marcussen T."/>
            <person name="Sandve S.R."/>
            <person name="Heier L."/>
            <person name="Spannagl M."/>
            <person name="Pfeifer M."/>
            <person name="Jakobsen K.S."/>
            <person name="Wulff B.B."/>
            <person name="Steuernagel B."/>
            <person name="Mayer K.F."/>
            <person name="Olsen O.A."/>
        </authorList>
    </citation>
    <scope>NUCLEOTIDE SEQUENCE [LARGE SCALE GENOMIC DNA]</scope>
    <source>
        <strain evidence="2">cv. AL8/78</strain>
    </source>
</reference>
<reference evidence="1" key="3">
    <citation type="journal article" date="2017" name="Nature">
        <title>Genome sequence of the progenitor of the wheat D genome Aegilops tauschii.</title>
        <authorList>
            <person name="Luo M.C."/>
            <person name="Gu Y.Q."/>
            <person name="Puiu D."/>
            <person name="Wang H."/>
            <person name="Twardziok S.O."/>
            <person name="Deal K.R."/>
            <person name="Huo N."/>
            <person name="Zhu T."/>
            <person name="Wang L."/>
            <person name="Wang Y."/>
            <person name="McGuire P.E."/>
            <person name="Liu S."/>
            <person name="Long H."/>
            <person name="Ramasamy R.K."/>
            <person name="Rodriguez J.C."/>
            <person name="Van S.L."/>
            <person name="Yuan L."/>
            <person name="Wang Z."/>
            <person name="Xia Z."/>
            <person name="Xiao L."/>
            <person name="Anderson O.D."/>
            <person name="Ouyang S."/>
            <person name="Liang Y."/>
            <person name="Zimin A.V."/>
            <person name="Pertea G."/>
            <person name="Qi P."/>
            <person name="Bennetzen J.L."/>
            <person name="Dai X."/>
            <person name="Dawson M.W."/>
            <person name="Muller H.G."/>
            <person name="Kugler K."/>
            <person name="Rivarola-Duarte L."/>
            <person name="Spannagl M."/>
            <person name="Mayer K.F.X."/>
            <person name="Lu F.H."/>
            <person name="Bevan M.W."/>
            <person name="Leroy P."/>
            <person name="Li P."/>
            <person name="You F.M."/>
            <person name="Sun Q."/>
            <person name="Liu Z."/>
            <person name="Lyons E."/>
            <person name="Wicker T."/>
            <person name="Salzberg S.L."/>
            <person name="Devos K.M."/>
            <person name="Dvorak J."/>
        </authorList>
    </citation>
    <scope>NUCLEOTIDE SEQUENCE [LARGE SCALE GENOMIC DNA]</scope>
    <source>
        <strain evidence="1">cv. AL8/78</strain>
    </source>
</reference>
<reference evidence="2" key="2">
    <citation type="journal article" date="2017" name="Nat. Plants">
        <title>The Aegilops tauschii genome reveals multiple impacts of transposons.</title>
        <authorList>
            <person name="Zhao G."/>
            <person name="Zou C."/>
            <person name="Li K."/>
            <person name="Wang K."/>
            <person name="Li T."/>
            <person name="Gao L."/>
            <person name="Zhang X."/>
            <person name="Wang H."/>
            <person name="Yang Z."/>
            <person name="Liu X."/>
            <person name="Jiang W."/>
            <person name="Mao L."/>
            <person name="Kong X."/>
            <person name="Jiao Y."/>
            <person name="Jia J."/>
        </authorList>
    </citation>
    <scope>NUCLEOTIDE SEQUENCE [LARGE SCALE GENOMIC DNA]</scope>
    <source>
        <strain evidence="2">cv. AL8/78</strain>
    </source>
</reference>
<dbReference type="Proteomes" id="UP000015105">
    <property type="component" value="Chromosome 7D"/>
</dbReference>
<evidence type="ECO:0000313" key="1">
    <source>
        <dbReference type="EnsemblPlants" id="AET7Gv20483800.40"/>
    </source>
</evidence>
<dbReference type="EnsemblPlants" id="AET7Gv20483800.40">
    <property type="protein sequence ID" value="AET7Gv20483800.40"/>
    <property type="gene ID" value="AET7Gv20483800"/>
</dbReference>
<name>A0A453R6X7_AEGTS</name>
<accession>A0A453R6X7</accession>
<protein>
    <submittedName>
        <fullName evidence="1">Uncharacterized protein</fullName>
    </submittedName>
</protein>
<sequence>SVDDISKSMQQIDISDIEPPPLIRENSGFVFLLPPPE</sequence>
<dbReference type="AlphaFoldDB" id="A0A453R6X7"/>
<proteinExistence type="predicted"/>
<evidence type="ECO:0000313" key="2">
    <source>
        <dbReference type="Proteomes" id="UP000015105"/>
    </source>
</evidence>
<reference evidence="1" key="5">
    <citation type="journal article" date="2021" name="G3 (Bethesda)">
        <title>Aegilops tauschii genome assembly Aet v5.0 features greater sequence contiguity and improved annotation.</title>
        <authorList>
            <person name="Wang L."/>
            <person name="Zhu T."/>
            <person name="Rodriguez J.C."/>
            <person name="Deal K.R."/>
            <person name="Dubcovsky J."/>
            <person name="McGuire P.E."/>
            <person name="Lux T."/>
            <person name="Spannagl M."/>
            <person name="Mayer K.F.X."/>
            <person name="Baldrich P."/>
            <person name="Meyers B.C."/>
            <person name="Huo N."/>
            <person name="Gu Y.Q."/>
            <person name="Zhou H."/>
            <person name="Devos K.M."/>
            <person name="Bennetzen J.L."/>
            <person name="Unver T."/>
            <person name="Budak H."/>
            <person name="Gulick P.J."/>
            <person name="Galiba G."/>
            <person name="Kalapos B."/>
            <person name="Nelson D.R."/>
            <person name="Li P."/>
            <person name="You F.M."/>
            <person name="Luo M.C."/>
            <person name="Dvorak J."/>
        </authorList>
    </citation>
    <scope>NUCLEOTIDE SEQUENCE [LARGE SCALE GENOMIC DNA]</scope>
    <source>
        <strain evidence="1">cv. AL8/78</strain>
    </source>
</reference>
<dbReference type="Gramene" id="AET7Gv20483800.40">
    <property type="protein sequence ID" value="AET7Gv20483800.40"/>
    <property type="gene ID" value="AET7Gv20483800"/>
</dbReference>